<dbReference type="InterPro" id="IPR058982">
    <property type="entry name" value="Beta-barrel_AprE"/>
</dbReference>
<accession>A0A0R3NJF9</accession>
<dbReference type="PANTHER" id="PTHR30386">
    <property type="entry name" value="MEMBRANE FUSION SUBUNIT OF EMRAB-TOLC MULTIDRUG EFFLUX PUMP"/>
    <property type="match status" value="1"/>
</dbReference>
<keyword evidence="8 9" id="KW-0472">Membrane</keyword>
<evidence type="ECO:0000256" key="6">
    <source>
        <dbReference type="ARBA" id="ARBA00022692"/>
    </source>
</evidence>
<evidence type="ECO:0000259" key="12">
    <source>
        <dbReference type="Pfam" id="PF25994"/>
    </source>
</evidence>
<dbReference type="Gene3D" id="2.40.30.170">
    <property type="match status" value="1"/>
</dbReference>
<dbReference type="Pfam" id="PF25994">
    <property type="entry name" value="HH_AprE"/>
    <property type="match status" value="1"/>
</dbReference>
<evidence type="ECO:0000256" key="3">
    <source>
        <dbReference type="ARBA" id="ARBA00022448"/>
    </source>
</evidence>
<evidence type="ECO:0000313" key="14">
    <source>
        <dbReference type="EMBL" id="KRR30022.1"/>
    </source>
</evidence>
<dbReference type="InterPro" id="IPR010129">
    <property type="entry name" value="T1SS_HlyD"/>
</dbReference>
<feature type="transmembrane region" description="Helical" evidence="9">
    <location>
        <begin position="244"/>
        <end position="267"/>
    </location>
</feature>
<feature type="region of interest" description="Disordered" evidence="11">
    <location>
        <begin position="46"/>
        <end position="138"/>
    </location>
</feature>
<dbReference type="GO" id="GO:0009306">
    <property type="term" value="P:protein secretion"/>
    <property type="evidence" value="ECO:0007669"/>
    <property type="project" value="InterPro"/>
</dbReference>
<evidence type="ECO:0000256" key="11">
    <source>
        <dbReference type="SAM" id="MobiDB-lite"/>
    </source>
</evidence>
<feature type="coiled-coil region" evidence="10">
    <location>
        <begin position="447"/>
        <end position="474"/>
    </location>
</feature>
<dbReference type="InterPro" id="IPR058781">
    <property type="entry name" value="HH_AprE-like"/>
</dbReference>
<name>A0A0R3NJF9_9BRAD</name>
<keyword evidence="3 9" id="KW-0813">Transport</keyword>
<feature type="compositionally biased region" description="Basic and acidic residues" evidence="11">
    <location>
        <begin position="1"/>
        <end position="13"/>
    </location>
</feature>
<keyword evidence="5 9" id="KW-0997">Cell inner membrane</keyword>
<evidence type="ECO:0000256" key="5">
    <source>
        <dbReference type="ARBA" id="ARBA00022519"/>
    </source>
</evidence>
<evidence type="ECO:0000256" key="9">
    <source>
        <dbReference type="RuleBase" id="RU365093"/>
    </source>
</evidence>
<evidence type="ECO:0000256" key="8">
    <source>
        <dbReference type="ARBA" id="ARBA00023136"/>
    </source>
</evidence>
<dbReference type="NCBIfam" id="TIGR01843">
    <property type="entry name" value="type_I_hlyD"/>
    <property type="match status" value="1"/>
</dbReference>
<keyword evidence="7 9" id="KW-1133">Transmembrane helix</keyword>
<organism evidence="14 15">
    <name type="scientific">Bradyrhizobium retamae</name>
    <dbReference type="NCBI Taxonomy" id="1300035"/>
    <lineage>
        <taxon>Bacteria</taxon>
        <taxon>Pseudomonadati</taxon>
        <taxon>Pseudomonadota</taxon>
        <taxon>Alphaproteobacteria</taxon>
        <taxon>Hyphomicrobiales</taxon>
        <taxon>Nitrobacteraceae</taxon>
        <taxon>Bradyrhizobium</taxon>
    </lineage>
</organism>
<sequence length="657" mass="72357">MKNFDHVHTDERVARRRVGGADDEVVAPQGQALILELQRLRQAFELDNLPDQRPPLRRPANDEPRQGARRSRPARPKRSKKKGKMGRVLDWLGPFGSRSDVFDAEPPATRGGRVTREPQFVTPPPAASARGNPWLNERQPRGPIIAPDDPSLMNMPRSRPELLQIDDRREPPRIEAPQLAPPAPAGAVPRERSVTRVVRTGLTAGVAFLANRDGSADVADAPGESIVLRAARTFERELRTGLRVLLVVGGLAGGWMAFVPLSGAVVVPGNLVVQSNVKTIQHPTGGVVAQIPVHNGMRVNAGDLLLRLDSTQAQASLQVVSKQLDEMRAKIARLVAERDGLPRPAIPAEMSARLDDPGVKTLLASEASLFRARVTARESQKDLLQSKVTQLGDEIVGLDAQVASKAKQLELITGELTGVQELFDKRLVPIARLTALQRESARIEGERGQLISTIAETKNKIDEAKLQMVRLDQDVRTEVVKELGEAQGKEAELSERSIAARDVLERIEMRAPTSGVIHQLNAHTIGGVIRPGDTVMEVVPDSDDLQIEARLQPNDIDQVRKGQQAFVRFSAFNQRVTPQLIGQVSYVSPDTTRDQQTGTSYFTVRIMLPEEERRRLAGLQLSSGMPAEVFMQTGSRTMLSYLFKPILDQFQRAFVER</sequence>
<evidence type="ECO:0000256" key="4">
    <source>
        <dbReference type="ARBA" id="ARBA00022475"/>
    </source>
</evidence>
<dbReference type="PANTHER" id="PTHR30386:SF17">
    <property type="entry name" value="ALKALINE PROTEASE SECRETION PROTEIN APRE"/>
    <property type="match status" value="1"/>
</dbReference>
<dbReference type="InterPro" id="IPR050739">
    <property type="entry name" value="MFP"/>
</dbReference>
<keyword evidence="10" id="KW-0175">Coiled coil</keyword>
<evidence type="ECO:0000313" key="15">
    <source>
        <dbReference type="Proteomes" id="UP000052023"/>
    </source>
</evidence>
<keyword evidence="4 9" id="KW-1003">Cell membrane</keyword>
<comment type="subcellular location">
    <subcellularLocation>
        <location evidence="1 9">Cell inner membrane</location>
        <topology evidence="1 9">Single-pass membrane protein</topology>
    </subcellularLocation>
</comment>
<keyword evidence="15" id="KW-1185">Reference proteome</keyword>
<proteinExistence type="inferred from homology"/>
<protein>
    <recommendedName>
        <fullName evidence="9">Membrane fusion protein (MFP) family protein</fullName>
    </recommendedName>
</protein>
<feature type="domain" description="AprE-like long alpha-helical hairpin" evidence="12">
    <location>
        <begin position="313"/>
        <end position="503"/>
    </location>
</feature>
<gene>
    <name evidence="14" type="ORF">CQ13_14570</name>
</gene>
<feature type="region of interest" description="Disordered" evidence="11">
    <location>
        <begin position="1"/>
        <end position="24"/>
    </location>
</feature>
<feature type="domain" description="AprE-like beta-barrel" evidence="13">
    <location>
        <begin position="545"/>
        <end position="634"/>
    </location>
</feature>
<evidence type="ECO:0000256" key="7">
    <source>
        <dbReference type="ARBA" id="ARBA00022989"/>
    </source>
</evidence>
<dbReference type="Pfam" id="PF26002">
    <property type="entry name" value="Beta-barrel_AprE"/>
    <property type="match status" value="1"/>
</dbReference>
<dbReference type="Gene3D" id="2.40.50.100">
    <property type="match status" value="1"/>
</dbReference>
<comment type="caution">
    <text evidence="14">The sequence shown here is derived from an EMBL/GenBank/DDBJ whole genome shotgun (WGS) entry which is preliminary data.</text>
</comment>
<feature type="region of interest" description="Disordered" evidence="11">
    <location>
        <begin position="169"/>
        <end position="192"/>
    </location>
</feature>
<evidence type="ECO:0000256" key="10">
    <source>
        <dbReference type="SAM" id="Coils"/>
    </source>
</evidence>
<dbReference type="PROSITE" id="PS00543">
    <property type="entry name" value="HLYD_FAMILY"/>
    <property type="match status" value="1"/>
</dbReference>
<dbReference type="EMBL" id="LLYA01000002">
    <property type="protein sequence ID" value="KRR30022.1"/>
    <property type="molecule type" value="Genomic_DNA"/>
</dbReference>
<evidence type="ECO:0000259" key="13">
    <source>
        <dbReference type="Pfam" id="PF26002"/>
    </source>
</evidence>
<dbReference type="InterPro" id="IPR006144">
    <property type="entry name" value="Secretion_HlyD_CS"/>
</dbReference>
<evidence type="ECO:0000256" key="1">
    <source>
        <dbReference type="ARBA" id="ARBA00004377"/>
    </source>
</evidence>
<feature type="compositionally biased region" description="Basic residues" evidence="11">
    <location>
        <begin position="67"/>
        <end position="85"/>
    </location>
</feature>
<dbReference type="RefSeq" id="WP_057841546.1">
    <property type="nucleotide sequence ID" value="NZ_LLYA01000002.1"/>
</dbReference>
<dbReference type="GO" id="GO:0005886">
    <property type="term" value="C:plasma membrane"/>
    <property type="evidence" value="ECO:0007669"/>
    <property type="project" value="UniProtKB-SubCell"/>
</dbReference>
<dbReference type="Proteomes" id="UP000052023">
    <property type="component" value="Unassembled WGS sequence"/>
</dbReference>
<reference evidence="14 15" key="1">
    <citation type="submission" date="2014-03" db="EMBL/GenBank/DDBJ databases">
        <title>Bradyrhizobium valentinum sp. nov., isolated from effective nodules of Lupinus mariae-josephae, a lupine endemic of basic-lime soils in Eastern Spain.</title>
        <authorList>
            <person name="Duran D."/>
            <person name="Rey L."/>
            <person name="Navarro A."/>
            <person name="Busquets A."/>
            <person name="Imperial J."/>
            <person name="Ruiz-Argueso T."/>
        </authorList>
    </citation>
    <scope>NUCLEOTIDE SEQUENCE [LARGE SCALE GENOMIC DNA]</scope>
    <source>
        <strain evidence="14 15">Ro19</strain>
    </source>
</reference>
<comment type="similarity">
    <text evidence="2 9">Belongs to the membrane fusion protein (MFP) (TC 8.A.1) family.</text>
</comment>
<dbReference type="PRINTS" id="PR01490">
    <property type="entry name" value="RTXTOXIND"/>
</dbReference>
<keyword evidence="6 9" id="KW-0812">Transmembrane</keyword>
<evidence type="ECO:0000256" key="2">
    <source>
        <dbReference type="ARBA" id="ARBA00009477"/>
    </source>
</evidence>
<dbReference type="AlphaFoldDB" id="A0A0R3NJF9"/>
<dbReference type="OrthoDB" id="9810980at2"/>